<dbReference type="GO" id="GO:0015171">
    <property type="term" value="F:amino acid transmembrane transporter activity"/>
    <property type="evidence" value="ECO:0007669"/>
    <property type="project" value="TreeGrafter"/>
</dbReference>
<feature type="transmembrane region" description="Helical" evidence="6">
    <location>
        <begin position="194"/>
        <end position="213"/>
    </location>
</feature>
<feature type="transmembrane region" description="Helical" evidence="6">
    <location>
        <begin position="71"/>
        <end position="89"/>
    </location>
</feature>
<dbReference type="GO" id="GO:0005886">
    <property type="term" value="C:plasma membrane"/>
    <property type="evidence" value="ECO:0007669"/>
    <property type="project" value="UniProtKB-SubCell"/>
</dbReference>
<evidence type="ECO:0000256" key="3">
    <source>
        <dbReference type="ARBA" id="ARBA00022692"/>
    </source>
</evidence>
<evidence type="ECO:0000256" key="5">
    <source>
        <dbReference type="ARBA" id="ARBA00023136"/>
    </source>
</evidence>
<dbReference type="InterPro" id="IPR001123">
    <property type="entry name" value="LeuE-type"/>
</dbReference>
<dbReference type="RefSeq" id="WP_254167877.1">
    <property type="nucleotide sequence ID" value="NZ_JANAFB010000036.1"/>
</dbReference>
<keyword evidence="3 6" id="KW-0812">Transmembrane</keyword>
<keyword evidence="5 6" id="KW-0472">Membrane</keyword>
<dbReference type="Pfam" id="PF01810">
    <property type="entry name" value="LysE"/>
    <property type="match status" value="1"/>
</dbReference>
<comment type="subcellular location">
    <subcellularLocation>
        <location evidence="1">Cell membrane</location>
        <topology evidence="1">Multi-pass membrane protein</topology>
    </subcellularLocation>
</comment>
<protein>
    <submittedName>
        <fullName evidence="7">LysE family translocator</fullName>
    </submittedName>
</protein>
<keyword evidence="4 6" id="KW-1133">Transmembrane helix</keyword>
<feature type="transmembrane region" description="Helical" evidence="6">
    <location>
        <begin position="41"/>
        <end position="65"/>
    </location>
</feature>
<feature type="transmembrane region" description="Helical" evidence="6">
    <location>
        <begin position="6"/>
        <end position="29"/>
    </location>
</feature>
<dbReference type="Proteomes" id="UP001139502">
    <property type="component" value="Unassembled WGS sequence"/>
</dbReference>
<comment type="caution">
    <text evidence="7">The sequence shown here is derived from an EMBL/GenBank/DDBJ whole genome shotgun (WGS) entry which is preliminary data.</text>
</comment>
<dbReference type="PANTHER" id="PTHR30086">
    <property type="entry name" value="ARGININE EXPORTER PROTEIN ARGO"/>
    <property type="match status" value="1"/>
</dbReference>
<dbReference type="EMBL" id="JANAFB010000036">
    <property type="protein sequence ID" value="MCP3426759.1"/>
    <property type="molecule type" value="Genomic_DNA"/>
</dbReference>
<organism evidence="7 8">
    <name type="scientific">Rothia santali</name>
    <dbReference type="NCBI Taxonomy" id="2949643"/>
    <lineage>
        <taxon>Bacteria</taxon>
        <taxon>Bacillati</taxon>
        <taxon>Actinomycetota</taxon>
        <taxon>Actinomycetes</taxon>
        <taxon>Micrococcales</taxon>
        <taxon>Micrococcaceae</taxon>
        <taxon>Rothia</taxon>
    </lineage>
</organism>
<evidence type="ECO:0000256" key="4">
    <source>
        <dbReference type="ARBA" id="ARBA00022989"/>
    </source>
</evidence>
<dbReference type="PIRSF" id="PIRSF006324">
    <property type="entry name" value="LeuE"/>
    <property type="match status" value="1"/>
</dbReference>
<keyword evidence="8" id="KW-1185">Reference proteome</keyword>
<evidence type="ECO:0000256" key="6">
    <source>
        <dbReference type="SAM" id="Phobius"/>
    </source>
</evidence>
<evidence type="ECO:0000313" key="8">
    <source>
        <dbReference type="Proteomes" id="UP001139502"/>
    </source>
</evidence>
<dbReference type="PANTHER" id="PTHR30086:SF20">
    <property type="entry name" value="ARGININE EXPORTER PROTEIN ARGO-RELATED"/>
    <property type="match status" value="1"/>
</dbReference>
<gene>
    <name evidence="7" type="ORF">NBM05_12290</name>
</gene>
<accession>A0A9X2KJE4</accession>
<sequence length="215" mass="21615">MISLEQALGMALASVVLIAVPGPSVMFVVGRALSYGRATALYSVVGNAVGCYSLGLLIALGLGPLFERSEVLFQAVKWAGVLYLLYLGVQAIRHAGAAGASSGEAGARRGAPAGAWATIRSGALVGVTNPKSLVLFTAIVPQFVEPSAGGATAQMLVLGCVPLVIGLTTDAGWALVASTARSWLTGSPRRMRSIGRVGGASIVGVGVSVALTGSH</sequence>
<evidence type="ECO:0000256" key="2">
    <source>
        <dbReference type="ARBA" id="ARBA00022475"/>
    </source>
</evidence>
<dbReference type="AlphaFoldDB" id="A0A9X2KJE4"/>
<name>A0A9X2KJE4_9MICC</name>
<evidence type="ECO:0000256" key="1">
    <source>
        <dbReference type="ARBA" id="ARBA00004651"/>
    </source>
</evidence>
<evidence type="ECO:0000313" key="7">
    <source>
        <dbReference type="EMBL" id="MCP3426759.1"/>
    </source>
</evidence>
<proteinExistence type="predicted"/>
<reference evidence="7" key="1">
    <citation type="submission" date="2022-06" db="EMBL/GenBank/DDBJ databases">
        <title>Rothia sp. isolated from sandalwood seedling.</title>
        <authorList>
            <person name="Tuikhar N."/>
            <person name="Kirdat K."/>
            <person name="Thorat V."/>
            <person name="Swetha P."/>
            <person name="Padma S."/>
            <person name="Sundararaj R."/>
            <person name="Yadav A."/>
        </authorList>
    </citation>
    <scope>NUCLEOTIDE SEQUENCE</scope>
    <source>
        <strain evidence="7">AR01</strain>
    </source>
</reference>
<keyword evidence="2" id="KW-1003">Cell membrane</keyword>